<organism evidence="2 3">
    <name type="scientific">Sphingomonas melonis TY</name>
    <dbReference type="NCBI Taxonomy" id="621456"/>
    <lineage>
        <taxon>Bacteria</taxon>
        <taxon>Pseudomonadati</taxon>
        <taxon>Pseudomonadota</taxon>
        <taxon>Alphaproteobacteria</taxon>
        <taxon>Sphingomonadales</taxon>
        <taxon>Sphingomonadaceae</taxon>
        <taxon>Sphingomonas</taxon>
    </lineage>
</organism>
<dbReference type="AlphaFoldDB" id="A0A175Y559"/>
<feature type="region of interest" description="Disordered" evidence="1">
    <location>
        <begin position="1"/>
        <end position="22"/>
    </location>
</feature>
<dbReference type="Proteomes" id="UP000078460">
    <property type="component" value="Unassembled WGS sequence"/>
</dbReference>
<reference evidence="2" key="1">
    <citation type="submission" date="2016-03" db="EMBL/GenBank/DDBJ databases">
        <title>Sphingomonas melonis TY, whole genome shotgun sequencing.</title>
        <authorList>
            <person name="Wang H."/>
            <person name="Zhu P."/>
        </authorList>
    </citation>
    <scope>NUCLEOTIDE SEQUENCE [LARGE SCALE GENOMIC DNA]</scope>
    <source>
        <strain evidence="2">TY</strain>
    </source>
</reference>
<protein>
    <submittedName>
        <fullName evidence="2">Uncharacterized protein</fullName>
    </submittedName>
</protein>
<sequence>MAHDHDTVTAITGRGPGGAVGAAPGAPAADRFGLNALGIAYDLMIAGALDGVTSVRVLAARRTTGAATLDLVLDHPCGPPLLVPIASADADARGRFETRLIAAAALRRDGMAAIARIRAHACEILHDLGGEGLLEDIGIVAPSGPRRAVPVAALLLKARGADALPQTIRLDAPHPHGLRDDLRRIVDRDRRGAEAAADRAARGVAWEADAIALAAMRQAGLAPSVVVEALRRRPRVDVRISGTQGAALGWRDFTLSADLILRADRRFEGGILIIEDFELSLAMLASLGGRPLRTLLTIHPLLDDVTVDHAWLDADGRAIFVLAPERISFPMPAGALDQEGRP</sequence>
<evidence type="ECO:0000313" key="3">
    <source>
        <dbReference type="Proteomes" id="UP000078460"/>
    </source>
</evidence>
<gene>
    <name evidence="2" type="ORF">AVM11_16430</name>
</gene>
<name>A0A175Y559_9SPHN</name>
<keyword evidence="3" id="KW-1185">Reference proteome</keyword>
<proteinExistence type="predicted"/>
<evidence type="ECO:0000313" key="2">
    <source>
        <dbReference type="EMBL" id="KZB95783.1"/>
    </source>
</evidence>
<dbReference type="RefSeq" id="WP_062126736.1">
    <property type="nucleotide sequence ID" value="NZ_CP017578.1"/>
</dbReference>
<accession>A0A175Y559</accession>
<comment type="caution">
    <text evidence="2">The sequence shown here is derived from an EMBL/GenBank/DDBJ whole genome shotgun (WGS) entry which is preliminary data.</text>
</comment>
<evidence type="ECO:0000256" key="1">
    <source>
        <dbReference type="SAM" id="MobiDB-lite"/>
    </source>
</evidence>
<dbReference type="EMBL" id="LQCK02000011">
    <property type="protein sequence ID" value="KZB95783.1"/>
    <property type="molecule type" value="Genomic_DNA"/>
</dbReference>